<feature type="active site" description="5-glutamyl coenzyme A thioester intermediate" evidence="3">
    <location>
        <position position="245"/>
    </location>
</feature>
<comment type="similarity">
    <text evidence="1 3">Belongs to the acetyl-CoA hydrolase/transferase family.</text>
</comment>
<keyword evidence="2 3" id="KW-0808">Transferase</keyword>
<dbReference type="HOGENOM" id="CLU_030703_1_0_7"/>
<dbReference type="Proteomes" id="UP000009047">
    <property type="component" value="Chromosome"/>
</dbReference>
<dbReference type="GO" id="GO:0008775">
    <property type="term" value="F:acetate CoA-transferase activity"/>
    <property type="evidence" value="ECO:0007669"/>
    <property type="project" value="InterPro"/>
</dbReference>
<evidence type="ECO:0000256" key="3">
    <source>
        <dbReference type="HAMAP-Rule" id="MF_03228"/>
    </source>
</evidence>
<dbReference type="STRING" id="644282.Deba_3272"/>
<keyword evidence="3" id="KW-0963">Cytoplasm</keyword>
<comment type="catalytic activity">
    <reaction evidence="3">
        <text>butanoate + acetyl-CoA = butanoyl-CoA + acetate</text>
        <dbReference type="Rhea" id="RHEA:30071"/>
        <dbReference type="ChEBI" id="CHEBI:17968"/>
        <dbReference type="ChEBI" id="CHEBI:30089"/>
        <dbReference type="ChEBI" id="CHEBI:57288"/>
        <dbReference type="ChEBI" id="CHEBI:57371"/>
    </reaction>
</comment>
<gene>
    <name evidence="6" type="ordered locus">Deba_3272</name>
</gene>
<feature type="binding site" evidence="3">
    <location>
        <position position="343"/>
    </location>
    <ligand>
        <name>CoA</name>
        <dbReference type="ChEBI" id="CHEBI:57287"/>
    </ligand>
</feature>
<dbReference type="GO" id="GO:0016787">
    <property type="term" value="F:hydrolase activity"/>
    <property type="evidence" value="ECO:0007669"/>
    <property type="project" value="UniProtKB-KW"/>
</dbReference>
<dbReference type="GO" id="GO:0006084">
    <property type="term" value="P:acetyl-CoA metabolic process"/>
    <property type="evidence" value="ECO:0007669"/>
    <property type="project" value="UniProtKB-UniRule"/>
</dbReference>
<dbReference type="InterPro" id="IPR003702">
    <property type="entry name" value="ActCoA_hydro_N"/>
</dbReference>
<evidence type="ECO:0000259" key="5">
    <source>
        <dbReference type="Pfam" id="PF13336"/>
    </source>
</evidence>
<comment type="function">
    <text evidence="3">Coenzyme A-transferase that converts butyrate to butyryl-CoA.</text>
</comment>
<dbReference type="KEGG" id="dbr:Deba_3272"/>
<dbReference type="EMBL" id="CP002085">
    <property type="protein sequence ID" value="ADK86625.1"/>
    <property type="molecule type" value="Genomic_DNA"/>
</dbReference>
<keyword evidence="6" id="KW-0378">Hydrolase</keyword>
<comment type="pathway">
    <text evidence="3">Lipid metabolism; butanoate metabolism.</text>
</comment>
<organism evidence="6 7">
    <name type="scientific">Desulfarculus baarsii (strain ATCC 33931 / DSM 2075 / LMG 7858 / VKM B-1802 / 2st14)</name>
    <dbReference type="NCBI Taxonomy" id="644282"/>
    <lineage>
        <taxon>Bacteria</taxon>
        <taxon>Pseudomonadati</taxon>
        <taxon>Thermodesulfobacteriota</taxon>
        <taxon>Desulfarculia</taxon>
        <taxon>Desulfarculales</taxon>
        <taxon>Desulfarculaceae</taxon>
        <taxon>Desulfarculus</taxon>
    </lineage>
</organism>
<keyword evidence="3" id="KW-0443">Lipid metabolism</keyword>
<evidence type="ECO:0000256" key="2">
    <source>
        <dbReference type="ARBA" id="ARBA00022679"/>
    </source>
</evidence>
<proteinExistence type="inferred from homology"/>
<keyword evidence="3" id="KW-0276">Fatty acid metabolism</keyword>
<evidence type="ECO:0000313" key="7">
    <source>
        <dbReference type="Proteomes" id="UP000009047"/>
    </source>
</evidence>
<dbReference type="GO" id="GO:0019605">
    <property type="term" value="P:butyrate metabolic process"/>
    <property type="evidence" value="ECO:0007669"/>
    <property type="project" value="UniProtKB-UniRule"/>
</dbReference>
<sequence length="448" mass="49442">MAYEAEYKQKLVSAEEAAKVVNSGDAVAYGFFNGKPIAFDRALAARHEELSEVIIITAVTTPPVPEVAQKPDSFIYVDLQYSKLTRLLKLGPNSVYYCPVLYHMSPKIFRGHIGVSPRVTAARVCPMDEHGWFNLGPQNSETRVKLAVAEKTVVEVSDKLPVCLGGAEEAIHISEVDYIIDGRAEEGPFNAPEAEPSPEDKAIAGHILKHIVDGATVQLGIGGMPSAVGKLIADSDLKNLGGHTEMFVPSYVDMIESGRMNGAMKEFDRYRVAYTFAIGSQRMYDFMHNNPGLASYNVEYTNDPRRIGAMKNFISICNIVEADLFNQVNAESTGYHQISGNGGLWDFVLGSQWSEGGKSFLCMTSTRKDSKGNVISRIVPTFKPGSVVTVPRQMVDYIVTEYGAARMPGMPTWMRAEGMINIAHPDFREDLIKEAEKMGIWRQSNKRL</sequence>
<dbReference type="eggNOG" id="COG0427">
    <property type="taxonomic scope" value="Bacteria"/>
</dbReference>
<dbReference type="PANTHER" id="PTHR21432">
    <property type="entry name" value="ACETYL-COA HYDROLASE-RELATED"/>
    <property type="match status" value="1"/>
</dbReference>
<dbReference type="InterPro" id="IPR023990">
    <property type="entry name" value="Butryl-CoA_acetate_CoA_Tfrase"/>
</dbReference>
<evidence type="ECO:0000313" key="6">
    <source>
        <dbReference type="EMBL" id="ADK86625.1"/>
    </source>
</evidence>
<dbReference type="Gene3D" id="3.40.1080.20">
    <property type="entry name" value="Acetyl-CoA hydrolase/transferase C-terminal domain"/>
    <property type="match status" value="1"/>
</dbReference>
<feature type="binding site" evidence="3">
    <location>
        <begin position="220"/>
        <end position="224"/>
    </location>
    <ligand>
        <name>CoA</name>
        <dbReference type="ChEBI" id="CHEBI:57287"/>
    </ligand>
</feature>
<dbReference type="OrthoDB" id="9801795at2"/>
<dbReference type="PANTHER" id="PTHR21432:SF20">
    <property type="entry name" value="ACETYL-COA HYDROLASE"/>
    <property type="match status" value="1"/>
</dbReference>
<dbReference type="Gene3D" id="3.30.750.70">
    <property type="entry name" value="4-hydroxybutyrate coenzyme like domains"/>
    <property type="match status" value="1"/>
</dbReference>
<comment type="subcellular location">
    <subcellularLocation>
        <location evidence="3">Cytoplasm</location>
    </subcellularLocation>
</comment>
<evidence type="ECO:0000259" key="4">
    <source>
        <dbReference type="Pfam" id="PF02550"/>
    </source>
</evidence>
<accession>E1QM40</accession>
<dbReference type="InterPro" id="IPR026888">
    <property type="entry name" value="AcetylCoA_hyd_C"/>
</dbReference>
<dbReference type="Pfam" id="PF02550">
    <property type="entry name" value="AcetylCoA_hydro"/>
    <property type="match status" value="1"/>
</dbReference>
<dbReference type="GO" id="GO:0005737">
    <property type="term" value="C:cytoplasm"/>
    <property type="evidence" value="ECO:0007669"/>
    <property type="project" value="UniProtKB-SubCell"/>
</dbReference>
<dbReference type="SUPFAM" id="SSF100950">
    <property type="entry name" value="NagB/RpiA/CoA transferase-like"/>
    <property type="match status" value="2"/>
</dbReference>
<protein>
    <recommendedName>
        <fullName evidence="3">Probable butyrate:acetyl-CoA coenzyme A-transferase</fullName>
        <shortName evidence="3">Butyrate CoA-transferase</shortName>
        <ecNumber evidence="3">2.8.3.-</ecNumber>
    </recommendedName>
</protein>
<dbReference type="HAMAP" id="MF_03228">
    <property type="entry name" value="But_CoA_trans"/>
    <property type="match status" value="1"/>
</dbReference>
<dbReference type="InterPro" id="IPR046433">
    <property type="entry name" value="ActCoA_hydro"/>
</dbReference>
<dbReference type="RefSeq" id="WP_013260061.1">
    <property type="nucleotide sequence ID" value="NC_014365.1"/>
</dbReference>
<dbReference type="AlphaFoldDB" id="E1QM40"/>
<dbReference type="InterPro" id="IPR038460">
    <property type="entry name" value="AcetylCoA_hyd_C_sf"/>
</dbReference>
<dbReference type="Pfam" id="PF13336">
    <property type="entry name" value="AcetylCoA_hyd_C"/>
    <property type="match status" value="1"/>
</dbReference>
<name>E1QM40_DESB2</name>
<feature type="domain" description="Acetyl-CoA hydrolase/transferase N-terminal" evidence="4">
    <location>
        <begin position="3"/>
        <end position="180"/>
    </location>
</feature>
<dbReference type="Gene3D" id="3.40.1080.10">
    <property type="entry name" value="Glutaconate Coenzyme A-transferase"/>
    <property type="match status" value="1"/>
</dbReference>
<dbReference type="InterPro" id="IPR037171">
    <property type="entry name" value="NagB/RpiA_transferase-like"/>
</dbReference>
<feature type="domain" description="Acetyl-CoA hydrolase/transferase C-terminal" evidence="5">
    <location>
        <begin position="279"/>
        <end position="435"/>
    </location>
</feature>
<feature type="binding site" evidence="3">
    <location>
        <position position="320"/>
    </location>
    <ligand>
        <name>CoA</name>
        <dbReference type="ChEBI" id="CHEBI:57287"/>
    </ligand>
</feature>
<keyword evidence="7" id="KW-1185">Reference proteome</keyword>
<dbReference type="EC" id="2.8.3.-" evidence="3"/>
<reference evidence="6 7" key="1">
    <citation type="journal article" date="2010" name="Stand. Genomic Sci.">
        <title>Complete genome sequence of Desulfarculus baarsii type strain (2st14).</title>
        <authorList>
            <person name="Sun H."/>
            <person name="Spring S."/>
            <person name="Lapidus A."/>
            <person name="Davenport K."/>
            <person name="Del Rio T.G."/>
            <person name="Tice H."/>
            <person name="Nolan M."/>
            <person name="Copeland A."/>
            <person name="Cheng J.F."/>
            <person name="Lucas S."/>
            <person name="Tapia R."/>
            <person name="Goodwin L."/>
            <person name="Pitluck S."/>
            <person name="Ivanova N."/>
            <person name="Pagani I."/>
            <person name="Mavromatis K."/>
            <person name="Ovchinnikova G."/>
            <person name="Pati A."/>
            <person name="Chen A."/>
            <person name="Palaniappan K."/>
            <person name="Hauser L."/>
            <person name="Chang Y.J."/>
            <person name="Jeffries C.D."/>
            <person name="Detter J.C."/>
            <person name="Han C."/>
            <person name="Rohde M."/>
            <person name="Brambilla E."/>
            <person name="Goker M."/>
            <person name="Woyke T."/>
            <person name="Bristow J."/>
            <person name="Eisen J.A."/>
            <person name="Markowitz V."/>
            <person name="Hugenholtz P."/>
            <person name="Kyrpides N.C."/>
            <person name="Klenk H.P."/>
            <person name="Land M."/>
        </authorList>
    </citation>
    <scope>NUCLEOTIDE SEQUENCE [LARGE SCALE GENOMIC DNA]</scope>
    <source>
        <strain evidence="7">ATCC 33931 / DSM 2075 / LMG 7858 / VKM B-1802 / 2st14</strain>
    </source>
</reference>
<dbReference type="GO" id="GO:0006083">
    <property type="term" value="P:acetate metabolic process"/>
    <property type="evidence" value="ECO:0007669"/>
    <property type="project" value="InterPro"/>
</dbReference>
<evidence type="ECO:0000256" key="1">
    <source>
        <dbReference type="ARBA" id="ARBA00009632"/>
    </source>
</evidence>
<dbReference type="UniPathway" id="UPA00863"/>